<feature type="region of interest" description="Disordered" evidence="1">
    <location>
        <begin position="155"/>
        <end position="177"/>
    </location>
</feature>
<dbReference type="EMBL" id="SMTL01000019">
    <property type="protein sequence ID" value="TDK29062.1"/>
    <property type="molecule type" value="Genomic_DNA"/>
</dbReference>
<dbReference type="OrthoDB" id="8852350at2"/>
<feature type="compositionally biased region" description="Low complexity" evidence="1">
    <location>
        <begin position="26"/>
        <end position="37"/>
    </location>
</feature>
<evidence type="ECO:0000256" key="1">
    <source>
        <dbReference type="SAM" id="MobiDB-lite"/>
    </source>
</evidence>
<feature type="compositionally biased region" description="Pro residues" evidence="1">
    <location>
        <begin position="38"/>
        <end position="48"/>
    </location>
</feature>
<sequence>MSDAQPERLVMGAQYAANTATAPVYGQQARGAAAPQQVPRPAPQPPQQQPNRAPVQTRPPANDNTRPSRISRWWKWVKNGLKWGRPAAAAATSPAAAGAVAGGLTYGGLAGGVGLLGLKHYQTTMNNGVRRSMGLAPRATTPFGFSSYEIKPLSSFTPPARADEEDHAPAPNGRTAENLTVLDDAEKRRRRRCRVLPYGALRGTCQPNEQAHHIVPDYTLRYGTREEGSKGLKRIGDAGGDPTKRTMTPFPSYLEGPAICLTGNAKDNGTEHWEAHGADRIIAAAGAKPGDINPIGTATIGKIKRAAIDHTSNARRDCEPEIRAAVAAAFPGMYDNRLGRTTESLPTGEAFDWLKQGTSMTRH</sequence>
<feature type="region of interest" description="Disordered" evidence="1">
    <location>
        <begin position="26"/>
        <end position="70"/>
    </location>
</feature>
<evidence type="ECO:0000313" key="3">
    <source>
        <dbReference type="Proteomes" id="UP000295238"/>
    </source>
</evidence>
<organism evidence="2 3">
    <name type="scientific">Rhizobium deserti</name>
    <dbReference type="NCBI Taxonomy" id="2547961"/>
    <lineage>
        <taxon>Bacteria</taxon>
        <taxon>Pseudomonadati</taxon>
        <taxon>Pseudomonadota</taxon>
        <taxon>Alphaproteobacteria</taxon>
        <taxon>Hyphomicrobiales</taxon>
        <taxon>Rhizobiaceae</taxon>
        <taxon>Rhizobium/Agrobacterium group</taxon>
        <taxon>Rhizobium</taxon>
    </lineage>
</organism>
<comment type="caution">
    <text evidence="2">The sequence shown here is derived from an EMBL/GenBank/DDBJ whole genome shotgun (WGS) entry which is preliminary data.</text>
</comment>
<protein>
    <submittedName>
        <fullName evidence="2">Uncharacterized protein</fullName>
    </submittedName>
</protein>
<accession>A0A4R5U5I7</accession>
<evidence type="ECO:0000313" key="2">
    <source>
        <dbReference type="EMBL" id="TDK29062.1"/>
    </source>
</evidence>
<keyword evidence="3" id="KW-1185">Reference proteome</keyword>
<reference evidence="2 3" key="1">
    <citation type="submission" date="2019-03" db="EMBL/GenBank/DDBJ databases">
        <title>Rhizobium sp. nov., an bacterium isolated from biocrust in Mu Us Desert.</title>
        <authorList>
            <person name="Lixiong L."/>
        </authorList>
    </citation>
    <scope>NUCLEOTIDE SEQUENCE [LARGE SCALE GENOMIC DNA]</scope>
    <source>
        <strain evidence="2 3">SPY-1</strain>
    </source>
</reference>
<gene>
    <name evidence="2" type="ORF">E2F50_22795</name>
</gene>
<name>A0A4R5U5I7_9HYPH</name>
<proteinExistence type="predicted"/>
<dbReference type="AlphaFoldDB" id="A0A4R5U5I7"/>
<dbReference type="Proteomes" id="UP000295238">
    <property type="component" value="Unassembled WGS sequence"/>
</dbReference>